<evidence type="ECO:0000256" key="2">
    <source>
        <dbReference type="SAM" id="Phobius"/>
    </source>
</evidence>
<keyword evidence="2" id="KW-1133">Transmembrane helix</keyword>
<comment type="caution">
    <text evidence="3">The sequence shown here is derived from an EMBL/GenBank/DDBJ whole genome shotgun (WGS) entry which is preliminary data.</text>
</comment>
<feature type="transmembrane region" description="Helical" evidence="2">
    <location>
        <begin position="403"/>
        <end position="421"/>
    </location>
</feature>
<feature type="transmembrane region" description="Helical" evidence="2">
    <location>
        <begin position="269"/>
        <end position="290"/>
    </location>
</feature>
<proteinExistence type="predicted"/>
<feature type="transmembrane region" description="Helical" evidence="2">
    <location>
        <begin position="108"/>
        <end position="124"/>
    </location>
</feature>
<name>A0ABU1MMV2_9SPHN</name>
<dbReference type="InterPro" id="IPR010640">
    <property type="entry name" value="Low_temperature_requirement_A"/>
</dbReference>
<feature type="transmembrane region" description="Helical" evidence="2">
    <location>
        <begin position="44"/>
        <end position="63"/>
    </location>
</feature>
<protein>
    <submittedName>
        <fullName evidence="3">Low temperature requirement protein LtrA</fullName>
    </submittedName>
</protein>
<evidence type="ECO:0000256" key="1">
    <source>
        <dbReference type="SAM" id="MobiDB-lite"/>
    </source>
</evidence>
<feature type="transmembrane region" description="Helical" evidence="2">
    <location>
        <begin position="314"/>
        <end position="336"/>
    </location>
</feature>
<evidence type="ECO:0000313" key="3">
    <source>
        <dbReference type="EMBL" id="MDR6511660.1"/>
    </source>
</evidence>
<keyword evidence="2" id="KW-0472">Membrane</keyword>
<dbReference type="EMBL" id="JAVDRD010000006">
    <property type="protein sequence ID" value="MDR6511660.1"/>
    <property type="molecule type" value="Genomic_DNA"/>
</dbReference>
<dbReference type="PANTHER" id="PTHR36840:SF1">
    <property type="entry name" value="BLL5714 PROTEIN"/>
    <property type="match status" value="1"/>
</dbReference>
<gene>
    <name evidence="3" type="ORF">J2792_002536</name>
</gene>
<evidence type="ECO:0000313" key="4">
    <source>
        <dbReference type="Proteomes" id="UP001184150"/>
    </source>
</evidence>
<accession>A0ABU1MMV2</accession>
<feature type="transmembrane region" description="Helical" evidence="2">
    <location>
        <begin position="378"/>
        <end position="397"/>
    </location>
</feature>
<dbReference type="RefSeq" id="WP_171796473.1">
    <property type="nucleotide sequence ID" value="NZ_JAVDRD010000006.1"/>
</dbReference>
<organism evidence="3 4">
    <name type="scientific">Novosphingobium capsulatum</name>
    <dbReference type="NCBI Taxonomy" id="13688"/>
    <lineage>
        <taxon>Bacteria</taxon>
        <taxon>Pseudomonadati</taxon>
        <taxon>Pseudomonadota</taxon>
        <taxon>Alphaproteobacteria</taxon>
        <taxon>Sphingomonadales</taxon>
        <taxon>Sphingomonadaceae</taxon>
        <taxon>Novosphingobium</taxon>
    </lineage>
</organism>
<feature type="transmembrane region" description="Helical" evidence="2">
    <location>
        <begin position="243"/>
        <end position="263"/>
    </location>
</feature>
<dbReference type="Pfam" id="PF06772">
    <property type="entry name" value="LtrA"/>
    <property type="match status" value="1"/>
</dbReference>
<feature type="transmembrane region" description="Helical" evidence="2">
    <location>
        <begin position="136"/>
        <end position="156"/>
    </location>
</feature>
<feature type="region of interest" description="Disordered" evidence="1">
    <location>
        <begin position="1"/>
        <end position="33"/>
    </location>
</feature>
<feature type="transmembrane region" description="Helical" evidence="2">
    <location>
        <begin position="177"/>
        <end position="196"/>
    </location>
</feature>
<sequence>MSEQAKQEAEAIAEAGKPAPKAETDGVPAPATLLRNHEGGHAPVSYLELFFDLVYVFAVTQLSHHVLHHMGTAGLAEALVLFLAVWWAWMFTAWAANWTNPERGPVRIMLLLSMLASLGLAVAMPRAFDAGGGGDAMLFAACYCLVQIGRSGFVAWAMAKSRQEHWRGSGARNMIRITLWFVASAPLWLAGALVDAPLVRLGLWALALTVDYGGPFMGFAVPGMGRSQPEDWDISGSHLAERCALFIIIALGEGVVVTGTSFAQETADLARSLAFVLAFAGSALMWWIYFDLGAERGARHIAQHAQPGRVARSVYTYLHMPIVGGIVITAVADALLLDAPLAAAKLPLVATQAGGLLVFLAGTGLFKRPSSPHGNFPLSHWVGGGLLIVLAALTLAFPLPAPVFVGATVLALLVVAVWEWASYHHHGSALAEDQG</sequence>
<feature type="transmembrane region" description="Helical" evidence="2">
    <location>
        <begin position="202"/>
        <end position="222"/>
    </location>
</feature>
<reference evidence="3 4" key="1">
    <citation type="submission" date="2023-07" db="EMBL/GenBank/DDBJ databases">
        <title>Sorghum-associated microbial communities from plants grown in Nebraska, USA.</title>
        <authorList>
            <person name="Schachtman D."/>
        </authorList>
    </citation>
    <scope>NUCLEOTIDE SEQUENCE [LARGE SCALE GENOMIC DNA]</scope>
    <source>
        <strain evidence="3 4">DS1027</strain>
    </source>
</reference>
<keyword evidence="2" id="KW-0812">Transmembrane</keyword>
<keyword evidence="4" id="KW-1185">Reference proteome</keyword>
<dbReference type="PANTHER" id="PTHR36840">
    <property type="entry name" value="BLL5714 PROTEIN"/>
    <property type="match status" value="1"/>
</dbReference>
<dbReference type="Proteomes" id="UP001184150">
    <property type="component" value="Unassembled WGS sequence"/>
</dbReference>
<feature type="transmembrane region" description="Helical" evidence="2">
    <location>
        <begin position="75"/>
        <end position="96"/>
    </location>
</feature>
<feature type="transmembrane region" description="Helical" evidence="2">
    <location>
        <begin position="348"/>
        <end position="366"/>
    </location>
</feature>